<gene>
    <name evidence="2" type="ORF">RMAR1173_LOCUS16865</name>
</gene>
<organism evidence="2">
    <name type="scientific">Rhizochromulina marina</name>
    <dbReference type="NCBI Taxonomy" id="1034831"/>
    <lineage>
        <taxon>Eukaryota</taxon>
        <taxon>Sar</taxon>
        <taxon>Stramenopiles</taxon>
        <taxon>Ochrophyta</taxon>
        <taxon>Dictyochophyceae</taxon>
        <taxon>Rhizochromulinales</taxon>
        <taxon>Rhizochromulina</taxon>
    </lineage>
</organism>
<dbReference type="EMBL" id="HBHJ01025575">
    <property type="protein sequence ID" value="CAD9705098.1"/>
    <property type="molecule type" value="Transcribed_RNA"/>
</dbReference>
<proteinExistence type="predicted"/>
<name>A0A7S2WTK3_9STRA</name>
<evidence type="ECO:0000256" key="1">
    <source>
        <dbReference type="SAM" id="Coils"/>
    </source>
</evidence>
<keyword evidence="1" id="KW-0175">Coiled coil</keyword>
<evidence type="ECO:0000313" key="2">
    <source>
        <dbReference type="EMBL" id="CAD9705098.1"/>
    </source>
</evidence>
<reference evidence="2" key="1">
    <citation type="submission" date="2021-01" db="EMBL/GenBank/DDBJ databases">
        <authorList>
            <person name="Corre E."/>
            <person name="Pelletier E."/>
            <person name="Niang G."/>
            <person name="Scheremetjew M."/>
            <person name="Finn R."/>
            <person name="Kale V."/>
            <person name="Holt S."/>
            <person name="Cochrane G."/>
            <person name="Meng A."/>
            <person name="Brown T."/>
            <person name="Cohen L."/>
        </authorList>
    </citation>
    <scope>NUCLEOTIDE SEQUENCE</scope>
    <source>
        <strain evidence="2">CCMP1243</strain>
    </source>
</reference>
<sequence length="144" mass="16380">MTLHHLSTTRNAISSQSLVLRQYRFTSIEREKQLLKSHLETLESHLEVLQKELEKKNQQLEEVEYQCAATKSRATELLFGAETLGQERDGFEEVLLKLKFYVLGGAQAVRSYRLSGTPSLPTRLLKTLTSAEQDALDAVRGFEL</sequence>
<protein>
    <submittedName>
        <fullName evidence="2">Uncharacterized protein</fullName>
    </submittedName>
</protein>
<accession>A0A7S2WTK3</accession>
<dbReference type="AlphaFoldDB" id="A0A7S2WTK3"/>
<feature type="coiled-coil region" evidence="1">
    <location>
        <begin position="32"/>
        <end position="73"/>
    </location>
</feature>